<feature type="domain" description="NAC" evidence="5">
    <location>
        <begin position="1"/>
        <end position="107"/>
    </location>
</feature>
<evidence type="ECO:0000256" key="1">
    <source>
        <dbReference type="ARBA" id="ARBA00023015"/>
    </source>
</evidence>
<dbReference type="PANTHER" id="PTHR31719:SF94">
    <property type="entry name" value="PROTEIN ATAF2"/>
    <property type="match status" value="1"/>
</dbReference>
<accession>A0A2P5EVQ9</accession>
<dbReference type="Gene3D" id="2.170.150.80">
    <property type="entry name" value="NAC domain"/>
    <property type="match status" value="1"/>
</dbReference>
<proteinExistence type="predicted"/>
<evidence type="ECO:0000256" key="2">
    <source>
        <dbReference type="ARBA" id="ARBA00023125"/>
    </source>
</evidence>
<dbReference type="Pfam" id="PF02365">
    <property type="entry name" value="NAM"/>
    <property type="match status" value="1"/>
</dbReference>
<dbReference type="AlphaFoldDB" id="A0A2P5EVQ9"/>
<evidence type="ECO:0000256" key="4">
    <source>
        <dbReference type="ARBA" id="ARBA00023242"/>
    </source>
</evidence>
<name>A0A2P5EVQ9_TREOI</name>
<dbReference type="InterPro" id="IPR003441">
    <property type="entry name" value="NAC-dom"/>
</dbReference>
<comment type="caution">
    <text evidence="6">The sequence shown here is derived from an EMBL/GenBank/DDBJ whole genome shotgun (WGS) entry which is preliminary data.</text>
</comment>
<protein>
    <submittedName>
        <fullName evidence="6">NAC domain containing protein</fullName>
    </submittedName>
</protein>
<dbReference type="PANTHER" id="PTHR31719">
    <property type="entry name" value="NAC TRANSCRIPTION FACTOR 56"/>
    <property type="match status" value="1"/>
</dbReference>
<keyword evidence="2" id="KW-0238">DNA-binding</keyword>
<reference evidence="7" key="1">
    <citation type="submission" date="2016-06" db="EMBL/GenBank/DDBJ databases">
        <title>Parallel loss of symbiosis genes in relatives of nitrogen-fixing non-legume Parasponia.</title>
        <authorList>
            <person name="Van Velzen R."/>
            <person name="Holmer R."/>
            <person name="Bu F."/>
            <person name="Rutten L."/>
            <person name="Van Zeijl A."/>
            <person name="Liu W."/>
            <person name="Santuari L."/>
            <person name="Cao Q."/>
            <person name="Sharma T."/>
            <person name="Shen D."/>
            <person name="Roswanjaya Y."/>
            <person name="Wardhani T."/>
            <person name="Kalhor M.S."/>
            <person name="Jansen J."/>
            <person name="Van den Hoogen J."/>
            <person name="Gungor B."/>
            <person name="Hartog M."/>
            <person name="Hontelez J."/>
            <person name="Verver J."/>
            <person name="Yang W.-C."/>
            <person name="Schijlen E."/>
            <person name="Repin R."/>
            <person name="Schilthuizen M."/>
            <person name="Schranz E."/>
            <person name="Heidstra R."/>
            <person name="Miyata K."/>
            <person name="Fedorova E."/>
            <person name="Kohlen W."/>
            <person name="Bisseling T."/>
            <person name="Smit S."/>
            <person name="Geurts R."/>
        </authorList>
    </citation>
    <scope>NUCLEOTIDE SEQUENCE [LARGE SCALE GENOMIC DNA]</scope>
    <source>
        <strain evidence="7">cv. RG33-2</strain>
    </source>
</reference>
<dbReference type="STRING" id="63057.A0A2P5EVQ9"/>
<keyword evidence="4" id="KW-0539">Nucleus</keyword>
<dbReference type="GO" id="GO:0006355">
    <property type="term" value="P:regulation of DNA-templated transcription"/>
    <property type="evidence" value="ECO:0007669"/>
    <property type="project" value="InterPro"/>
</dbReference>
<dbReference type="InterPro" id="IPR036093">
    <property type="entry name" value="NAC_dom_sf"/>
</dbReference>
<dbReference type="InParanoid" id="A0A2P5EVQ9"/>
<evidence type="ECO:0000313" key="6">
    <source>
        <dbReference type="EMBL" id="PON89621.1"/>
    </source>
</evidence>
<dbReference type="OrthoDB" id="1871428at2759"/>
<dbReference type="Proteomes" id="UP000237000">
    <property type="component" value="Unassembled WGS sequence"/>
</dbReference>
<keyword evidence="3" id="KW-0804">Transcription</keyword>
<gene>
    <name evidence="6" type="ORF">TorRG33x02_146030</name>
</gene>
<keyword evidence="1" id="KW-0805">Transcription regulation</keyword>
<dbReference type="SUPFAM" id="SSF101941">
    <property type="entry name" value="NAC domain"/>
    <property type="match status" value="1"/>
</dbReference>
<dbReference type="EMBL" id="JXTC01000092">
    <property type="protein sequence ID" value="PON89621.1"/>
    <property type="molecule type" value="Genomic_DNA"/>
</dbReference>
<dbReference type="PROSITE" id="PS51005">
    <property type="entry name" value="NAC"/>
    <property type="match status" value="1"/>
</dbReference>
<evidence type="ECO:0000313" key="7">
    <source>
        <dbReference type="Proteomes" id="UP000237000"/>
    </source>
</evidence>
<keyword evidence="7" id="KW-1185">Reference proteome</keyword>
<dbReference type="GO" id="GO:0003677">
    <property type="term" value="F:DNA binding"/>
    <property type="evidence" value="ECO:0007669"/>
    <property type="project" value="UniProtKB-KW"/>
</dbReference>
<evidence type="ECO:0000259" key="5">
    <source>
        <dbReference type="PROSITE" id="PS51005"/>
    </source>
</evidence>
<organism evidence="6 7">
    <name type="scientific">Trema orientale</name>
    <name type="common">Charcoal tree</name>
    <name type="synonym">Celtis orientalis</name>
    <dbReference type="NCBI Taxonomy" id="63057"/>
    <lineage>
        <taxon>Eukaryota</taxon>
        <taxon>Viridiplantae</taxon>
        <taxon>Streptophyta</taxon>
        <taxon>Embryophyta</taxon>
        <taxon>Tracheophyta</taxon>
        <taxon>Spermatophyta</taxon>
        <taxon>Magnoliopsida</taxon>
        <taxon>eudicotyledons</taxon>
        <taxon>Gunneridae</taxon>
        <taxon>Pentapetalae</taxon>
        <taxon>rosids</taxon>
        <taxon>fabids</taxon>
        <taxon>Rosales</taxon>
        <taxon>Cannabaceae</taxon>
        <taxon>Trema</taxon>
    </lineage>
</organism>
<sequence>MCFFTQRNHKYYLKGSRTKNSGHGYWKLASQSEKPIKKANCTIGFIRSLIYYRGNKTKHETKTDWIMYEYRVNTQLNYADKLANSSATPPQSTNKLAEWVLCKVYNKNKMINKVQDAQVMLEKPVVLEAVQDLEPEFPNSFIQDLVKELLTDSDPIALNEDQSEHYLIDNIPVLSGIYGNECIKLQANESSTSSTAYNVPDHLIPAEEINVITSRKSKSSNNEHRDFASEYFKGQFS</sequence>
<evidence type="ECO:0000256" key="3">
    <source>
        <dbReference type="ARBA" id="ARBA00023163"/>
    </source>
</evidence>